<dbReference type="InterPro" id="IPR016099">
    <property type="entry name" value="Prismane-like_a/b-sand"/>
</dbReference>
<keyword evidence="7" id="KW-0175">Coiled coil</keyword>
<organism evidence="10">
    <name type="scientific">Thermodesulfovibrio aggregans</name>
    <dbReference type="NCBI Taxonomy" id="86166"/>
    <lineage>
        <taxon>Bacteria</taxon>
        <taxon>Pseudomonadati</taxon>
        <taxon>Nitrospirota</taxon>
        <taxon>Thermodesulfovibrionia</taxon>
        <taxon>Thermodesulfovibrionales</taxon>
        <taxon>Thermodesulfovibrionaceae</taxon>
        <taxon>Thermodesulfovibrio</taxon>
    </lineage>
</organism>
<dbReference type="EC" id="2.3.1.169" evidence="1"/>
<dbReference type="InterPro" id="IPR045822">
    <property type="entry name" value="ACS_CODH_B_C"/>
</dbReference>
<evidence type="ECO:0000259" key="9">
    <source>
        <dbReference type="Pfam" id="PF19436"/>
    </source>
</evidence>
<keyword evidence="2" id="KW-0533">Nickel</keyword>
<keyword evidence="6" id="KW-0411">Iron-sulfur</keyword>
<dbReference type="NCBIfam" id="NF007078">
    <property type="entry name" value="PRK09529.1"/>
    <property type="match status" value="1"/>
</dbReference>
<dbReference type="GO" id="GO:0043884">
    <property type="term" value="F:CO-methylating acetyl-CoA synthase activity"/>
    <property type="evidence" value="ECO:0007669"/>
    <property type="project" value="UniProtKB-EC"/>
</dbReference>
<evidence type="ECO:0000256" key="4">
    <source>
        <dbReference type="ARBA" id="ARBA00022723"/>
    </source>
</evidence>
<keyword evidence="4" id="KW-0479">Metal-binding</keyword>
<dbReference type="InterPro" id="IPR011254">
    <property type="entry name" value="Prismane-like_sf"/>
</dbReference>
<proteinExistence type="predicted"/>
<dbReference type="GO" id="GO:0043885">
    <property type="term" value="F:anaerobic carbon-monoxide dehydrogenase activity"/>
    <property type="evidence" value="ECO:0007669"/>
    <property type="project" value="InterPro"/>
</dbReference>
<dbReference type="NCBIfam" id="NF040764">
    <property type="entry name" value="CODH_ACS_al_bet"/>
    <property type="match status" value="1"/>
</dbReference>
<keyword evidence="3" id="KW-0808">Transferase</keyword>
<dbReference type="Pfam" id="PF19436">
    <property type="entry name" value="ACS_CODH_B_C"/>
    <property type="match status" value="1"/>
</dbReference>
<dbReference type="Gene3D" id="3.30.1650.10">
    <property type="entry name" value="Bifunctional carbon monoxide dehydrogenase/acetyl-coa synthase(codh/acs), Chain M, domain 3"/>
    <property type="match status" value="1"/>
</dbReference>
<dbReference type="GO" id="GO:0006084">
    <property type="term" value="P:acetyl-CoA metabolic process"/>
    <property type="evidence" value="ECO:0007669"/>
    <property type="project" value="InterPro"/>
</dbReference>
<sequence>MIEQLINITKKSAENLLKETEELLEKTKKEKSETFSFELPDTAYGIPLIYALEGLKIKEFKELGDFLKRIKNEINQASEDALTLALSYLYLSEIYLTLKYINAQEPDKTSGFTYHGFIGDTIQRTLGVQLVDGRIPAVAVLLGSIDSKRLLLIIKELQEKRILSFLIGSLAEEFLKTGERHGFEAYIVPVGTKTEHTVYVIDWAVRASLIFGGQIAGDKDSIIDYVRKRINAFACAFGKLDEKAVAVALGAVIFAVPVITDQSLPDIILPQIAEYPLLTSESDYSKVVKKAIETRGLKIIVEKPPIPISYGPAFEGERVRKEETFIEFGGQRTPAFEWVRMREASEVEDEKVEIVGSDWKNRYEAGGQMPLGIVVNVAGKKMQKDFEPVIERQIHTFINEAEGLWHIGQRDINWIRISKKAKDAGISLQHLGIIISSMIKVRFRSIVDKVEVFLYVDEKDVLRLRDEARKEYRQRDLRLATLTDEQVNEFYSCLLCQSFAPKHVCVITPERPGLCGAFTWLDAKAAYEIEPTGGNQPVQKGELLDPIYGRYSGVDEYVKKHSGGEIETINLYSIMENPMTSCGCFECIVAVVPEANGVLIVNRGYGGMTPIGMKFSTIAGMIGGGVQTPGFMGVGVNYIISRKFLKGDGGLRRIVWMPKELKERIKESFQRRAEEEGIPDLLDKIADETVCEDVECLVDFLVKVGHPALQMKPLIK</sequence>
<dbReference type="InterPro" id="IPR038571">
    <property type="entry name" value="CO_DH/Ac-CoA_synth_bsu_3_sf"/>
</dbReference>
<dbReference type="Gene3D" id="3.40.50.2030">
    <property type="match status" value="1"/>
</dbReference>
<dbReference type="NCBIfam" id="NF003379">
    <property type="entry name" value="PRK04456.1"/>
    <property type="match status" value="1"/>
</dbReference>
<dbReference type="GO" id="GO:0046872">
    <property type="term" value="F:metal ion binding"/>
    <property type="evidence" value="ECO:0007669"/>
    <property type="project" value="UniProtKB-KW"/>
</dbReference>
<dbReference type="Gene3D" id="3.40.970.20">
    <property type="entry name" value="Carbon monoxide dehydrogenase alpha subunit. Chain D, domain 4"/>
    <property type="match status" value="1"/>
</dbReference>
<reference evidence="10" key="1">
    <citation type="journal article" date="2020" name="mSystems">
        <title>Genome- and Community-Level Interaction Insights into Carbon Utilization and Element Cycling Functions of Hydrothermarchaeota in Hydrothermal Sediment.</title>
        <authorList>
            <person name="Zhou Z."/>
            <person name="Liu Y."/>
            <person name="Xu W."/>
            <person name="Pan J."/>
            <person name="Luo Z.H."/>
            <person name="Li M."/>
        </authorList>
    </citation>
    <scope>NUCLEOTIDE SEQUENCE [LARGE SCALE GENOMIC DNA]</scope>
    <source>
        <strain evidence="10">SpSt-788</strain>
    </source>
</reference>
<dbReference type="EMBL" id="DTHO01000060">
    <property type="protein sequence ID" value="HGG99894.1"/>
    <property type="molecule type" value="Genomic_DNA"/>
</dbReference>
<evidence type="ECO:0000256" key="1">
    <source>
        <dbReference type="ARBA" id="ARBA00012244"/>
    </source>
</evidence>
<evidence type="ECO:0000256" key="6">
    <source>
        <dbReference type="ARBA" id="ARBA00023014"/>
    </source>
</evidence>
<protein>
    <recommendedName>
        <fullName evidence="1">CO-methylating acetyl-CoA synthase</fullName>
        <ecNumber evidence="1">2.3.1.169</ecNumber>
    </recommendedName>
</protein>
<dbReference type="AlphaFoldDB" id="A0A7C4AJY8"/>
<name>A0A7C4AJY8_9BACT</name>
<accession>A0A7C4AJY8</accession>
<dbReference type="Gene3D" id="3.40.1470.10">
    <property type="entry name" value="Bifunctional carbon monoxide dehydrogenase/acetyl-coa synthase(codh/acs), Chain M, domain 5"/>
    <property type="match status" value="1"/>
</dbReference>
<comment type="caution">
    <text evidence="10">The sequence shown here is derived from an EMBL/GenBank/DDBJ whole genome shotgun (WGS) entry which is preliminary data.</text>
</comment>
<feature type="domain" description="CO dehydrogenase/acetyl-CoA synthase complex beta subunit C-terminal" evidence="9">
    <location>
        <begin position="472"/>
        <end position="715"/>
    </location>
</feature>
<evidence type="ECO:0000256" key="2">
    <source>
        <dbReference type="ARBA" id="ARBA00022596"/>
    </source>
</evidence>
<dbReference type="GO" id="GO:0051536">
    <property type="term" value="F:iron-sulfur cluster binding"/>
    <property type="evidence" value="ECO:0007669"/>
    <property type="project" value="UniProtKB-KW"/>
</dbReference>
<dbReference type="Gene3D" id="1.10.8.190">
    <property type="entry name" value="Carbon monoxide dehydrogenase alpha subunit. Chain M, domain 1"/>
    <property type="match status" value="1"/>
</dbReference>
<keyword evidence="5" id="KW-0408">Iron</keyword>
<feature type="domain" description="Carbon monoxide dehydrogenase subunit alpha ,N-terminal" evidence="8">
    <location>
        <begin position="21"/>
        <end position="101"/>
    </location>
</feature>
<dbReference type="NCBIfam" id="TIGR00316">
    <property type="entry name" value="cdhC"/>
    <property type="match status" value="1"/>
</dbReference>
<evidence type="ECO:0000256" key="3">
    <source>
        <dbReference type="ARBA" id="ARBA00022679"/>
    </source>
</evidence>
<dbReference type="Pfam" id="PF18537">
    <property type="entry name" value="CODH_A_N"/>
    <property type="match status" value="1"/>
</dbReference>
<dbReference type="InterPro" id="IPR004461">
    <property type="entry name" value="CO_DH/Ac-CoA_synth_bsu"/>
</dbReference>
<gene>
    <name evidence="10" type="primary">cdhC</name>
    <name evidence="10" type="ORF">ENV75_05545</name>
</gene>
<dbReference type="PANTHER" id="PTHR42281">
    <property type="match status" value="1"/>
</dbReference>
<evidence type="ECO:0000256" key="7">
    <source>
        <dbReference type="SAM" id="Coils"/>
    </source>
</evidence>
<dbReference type="Pfam" id="PF03598">
    <property type="entry name" value="CdhC"/>
    <property type="match status" value="1"/>
</dbReference>
<dbReference type="InterPro" id="IPR041350">
    <property type="entry name" value="CODH_A_N"/>
</dbReference>
<feature type="coiled-coil region" evidence="7">
    <location>
        <begin position="6"/>
        <end position="33"/>
    </location>
</feature>
<evidence type="ECO:0000256" key="5">
    <source>
        <dbReference type="ARBA" id="ARBA00023004"/>
    </source>
</evidence>
<evidence type="ECO:0000313" key="10">
    <source>
        <dbReference type="EMBL" id="HGG99894.1"/>
    </source>
</evidence>
<dbReference type="PANTHER" id="PTHR42281:SF1">
    <property type="entry name" value="ACETYL-COA DECARBONYLASE_SYNTHASE COMPLEX SUBUNIT BETA 1"/>
    <property type="match status" value="1"/>
</dbReference>
<dbReference type="SUPFAM" id="SSF56821">
    <property type="entry name" value="Prismane protein-like"/>
    <property type="match status" value="1"/>
</dbReference>
<evidence type="ECO:0000259" key="8">
    <source>
        <dbReference type="Pfam" id="PF18537"/>
    </source>
</evidence>